<accession>A0ACC0AAA5</accession>
<reference evidence="2" key="1">
    <citation type="journal article" date="2023" name="Nat. Plants">
        <title>Single-cell RNA sequencing provides a high-resolution roadmap for understanding the multicellular compartmentation of specialized metabolism.</title>
        <authorList>
            <person name="Sun S."/>
            <person name="Shen X."/>
            <person name="Li Y."/>
            <person name="Li Y."/>
            <person name="Wang S."/>
            <person name="Li R."/>
            <person name="Zhang H."/>
            <person name="Shen G."/>
            <person name="Guo B."/>
            <person name="Wei J."/>
            <person name="Xu J."/>
            <person name="St-Pierre B."/>
            <person name="Chen S."/>
            <person name="Sun C."/>
        </authorList>
    </citation>
    <scope>NUCLEOTIDE SEQUENCE [LARGE SCALE GENOMIC DNA]</scope>
</reference>
<evidence type="ECO:0000313" key="2">
    <source>
        <dbReference type="Proteomes" id="UP001060085"/>
    </source>
</evidence>
<evidence type="ECO:0000313" key="1">
    <source>
        <dbReference type="EMBL" id="KAI5657559.1"/>
    </source>
</evidence>
<comment type="caution">
    <text evidence="1">The sequence shown here is derived from an EMBL/GenBank/DDBJ whole genome shotgun (WGS) entry which is preliminary data.</text>
</comment>
<keyword evidence="2" id="KW-1185">Reference proteome</keyword>
<proteinExistence type="predicted"/>
<gene>
    <name evidence="1" type="ORF">M9H77_26352</name>
</gene>
<name>A0ACC0AAA5_CATRO</name>
<protein>
    <submittedName>
        <fullName evidence="1">Uncharacterized protein</fullName>
    </submittedName>
</protein>
<dbReference type="Proteomes" id="UP001060085">
    <property type="component" value="Linkage Group LG06"/>
</dbReference>
<sequence>MKSTNVNALKEKLKVTPNSFLDPNLTGLAHEGGESSGLSMSKKGFKVAPKNVSLCSSKTSTRRAPNQTKRAKEVVVRPVMSKKSWARQKPPLGHTPISAKQPNNVDSRHPQHAAQVAQHQCSIEGLFGRRFGQCGSEIERSPFKPKCSS</sequence>
<dbReference type="EMBL" id="CM044706">
    <property type="protein sequence ID" value="KAI5657559.1"/>
    <property type="molecule type" value="Genomic_DNA"/>
</dbReference>
<organism evidence="1 2">
    <name type="scientific">Catharanthus roseus</name>
    <name type="common">Madagascar periwinkle</name>
    <name type="synonym">Vinca rosea</name>
    <dbReference type="NCBI Taxonomy" id="4058"/>
    <lineage>
        <taxon>Eukaryota</taxon>
        <taxon>Viridiplantae</taxon>
        <taxon>Streptophyta</taxon>
        <taxon>Embryophyta</taxon>
        <taxon>Tracheophyta</taxon>
        <taxon>Spermatophyta</taxon>
        <taxon>Magnoliopsida</taxon>
        <taxon>eudicotyledons</taxon>
        <taxon>Gunneridae</taxon>
        <taxon>Pentapetalae</taxon>
        <taxon>asterids</taxon>
        <taxon>lamiids</taxon>
        <taxon>Gentianales</taxon>
        <taxon>Apocynaceae</taxon>
        <taxon>Rauvolfioideae</taxon>
        <taxon>Vinceae</taxon>
        <taxon>Catharanthinae</taxon>
        <taxon>Catharanthus</taxon>
    </lineage>
</organism>